<feature type="transmembrane region" description="Helical" evidence="10">
    <location>
        <begin position="203"/>
        <end position="222"/>
    </location>
</feature>
<feature type="transmembrane region" description="Helical" evidence="10">
    <location>
        <begin position="81"/>
        <end position="99"/>
    </location>
</feature>
<feature type="transmembrane region" description="Helical" evidence="10">
    <location>
        <begin position="176"/>
        <end position="196"/>
    </location>
</feature>
<feature type="transmembrane region" description="Helical" evidence="10">
    <location>
        <begin position="37"/>
        <end position="53"/>
    </location>
</feature>
<dbReference type="InterPro" id="IPR013121">
    <property type="entry name" value="Fe_red_NAD-bd_6"/>
</dbReference>
<evidence type="ECO:0000256" key="7">
    <source>
        <dbReference type="ARBA" id="ARBA00023002"/>
    </source>
</evidence>
<keyword evidence="8" id="KW-0406">Ion transport</keyword>
<dbReference type="GO" id="GO:0015677">
    <property type="term" value="P:copper ion import"/>
    <property type="evidence" value="ECO:0007669"/>
    <property type="project" value="TreeGrafter"/>
</dbReference>
<feature type="domain" description="FAD-binding FR-type" evidence="11">
    <location>
        <begin position="270"/>
        <end position="383"/>
    </location>
</feature>
<accession>W9VKK5</accession>
<evidence type="ECO:0000256" key="5">
    <source>
        <dbReference type="ARBA" id="ARBA00022982"/>
    </source>
</evidence>
<dbReference type="Pfam" id="PF01794">
    <property type="entry name" value="Ferric_reduct"/>
    <property type="match status" value="1"/>
</dbReference>
<dbReference type="EMBL" id="AMGX01000036">
    <property type="protein sequence ID" value="EXJ56217.1"/>
    <property type="molecule type" value="Genomic_DNA"/>
</dbReference>
<dbReference type="RefSeq" id="XP_007751432.1">
    <property type="nucleotide sequence ID" value="XM_007753242.1"/>
</dbReference>
<feature type="transmembrane region" description="Helical" evidence="10">
    <location>
        <begin position="6"/>
        <end position="25"/>
    </location>
</feature>
<dbReference type="eggNOG" id="KOG0039">
    <property type="taxonomic scope" value="Eukaryota"/>
</dbReference>
<feature type="transmembrane region" description="Helical" evidence="10">
    <location>
        <begin position="234"/>
        <end position="256"/>
    </location>
</feature>
<organism evidence="12 13">
    <name type="scientific">Cladophialophora psammophila CBS 110553</name>
    <dbReference type="NCBI Taxonomy" id="1182543"/>
    <lineage>
        <taxon>Eukaryota</taxon>
        <taxon>Fungi</taxon>
        <taxon>Dikarya</taxon>
        <taxon>Ascomycota</taxon>
        <taxon>Pezizomycotina</taxon>
        <taxon>Eurotiomycetes</taxon>
        <taxon>Chaetothyriomycetidae</taxon>
        <taxon>Chaetothyriales</taxon>
        <taxon>Herpotrichiellaceae</taxon>
        <taxon>Cladophialophora</taxon>
    </lineage>
</organism>
<keyword evidence="9 10" id="KW-0472">Membrane</keyword>
<evidence type="ECO:0000256" key="10">
    <source>
        <dbReference type="SAM" id="Phobius"/>
    </source>
</evidence>
<keyword evidence="3" id="KW-0813">Transport</keyword>
<name>W9VKK5_9EURO</name>
<dbReference type="InterPro" id="IPR051410">
    <property type="entry name" value="Ferric/Cupric_Reductase"/>
</dbReference>
<dbReference type="InterPro" id="IPR039261">
    <property type="entry name" value="FNR_nucleotide-bd"/>
</dbReference>
<keyword evidence="4 10" id="KW-0812">Transmembrane</keyword>
<dbReference type="InterPro" id="IPR013130">
    <property type="entry name" value="Fe3_Rdtase_TM_dom"/>
</dbReference>
<dbReference type="CDD" id="cd06186">
    <property type="entry name" value="NOX_Duox_like_FAD_NADP"/>
    <property type="match status" value="1"/>
</dbReference>
<dbReference type="GO" id="GO:0005886">
    <property type="term" value="C:plasma membrane"/>
    <property type="evidence" value="ECO:0007669"/>
    <property type="project" value="TreeGrafter"/>
</dbReference>
<gene>
    <name evidence="12" type="ORF">A1O5_12673</name>
</gene>
<keyword evidence="6 10" id="KW-1133">Transmembrane helix</keyword>
<dbReference type="PANTHER" id="PTHR32361:SF26">
    <property type="entry name" value="FAD-BINDING 8 DOMAIN-CONTAINING PROTEIN-RELATED"/>
    <property type="match status" value="1"/>
</dbReference>
<keyword evidence="5" id="KW-0249">Electron transport</keyword>
<keyword evidence="13" id="KW-1185">Reference proteome</keyword>
<dbReference type="PROSITE" id="PS51384">
    <property type="entry name" value="FAD_FR"/>
    <property type="match status" value="1"/>
</dbReference>
<comment type="caution">
    <text evidence="12">The sequence shown here is derived from an EMBL/GenBank/DDBJ whole genome shotgun (WGS) entry which is preliminary data.</text>
</comment>
<evidence type="ECO:0000256" key="4">
    <source>
        <dbReference type="ARBA" id="ARBA00022692"/>
    </source>
</evidence>
<evidence type="ECO:0000256" key="3">
    <source>
        <dbReference type="ARBA" id="ARBA00022448"/>
    </source>
</evidence>
<dbReference type="GO" id="GO:0006826">
    <property type="term" value="P:iron ion transport"/>
    <property type="evidence" value="ECO:0007669"/>
    <property type="project" value="TreeGrafter"/>
</dbReference>
<evidence type="ECO:0000256" key="6">
    <source>
        <dbReference type="ARBA" id="ARBA00022989"/>
    </source>
</evidence>
<dbReference type="GO" id="GO:0000293">
    <property type="term" value="F:ferric-chelate reductase activity"/>
    <property type="evidence" value="ECO:0007669"/>
    <property type="project" value="UniProtKB-ARBA"/>
</dbReference>
<evidence type="ECO:0000256" key="1">
    <source>
        <dbReference type="ARBA" id="ARBA00004141"/>
    </source>
</evidence>
<evidence type="ECO:0000256" key="9">
    <source>
        <dbReference type="ARBA" id="ARBA00023136"/>
    </source>
</evidence>
<comment type="subcellular location">
    <subcellularLocation>
        <location evidence="1">Membrane</location>
        <topology evidence="1">Multi-pass membrane protein</topology>
    </subcellularLocation>
</comment>
<dbReference type="GeneID" id="19197359"/>
<proteinExistence type="inferred from homology"/>
<dbReference type="Gene3D" id="3.40.50.80">
    <property type="entry name" value="Nucleotide-binding domain of ferredoxin-NADP reductase (FNR) module"/>
    <property type="match status" value="1"/>
</dbReference>
<dbReference type="InterPro" id="IPR017927">
    <property type="entry name" value="FAD-bd_FR_type"/>
</dbReference>
<dbReference type="Pfam" id="PF08022">
    <property type="entry name" value="FAD_binding_8"/>
    <property type="match status" value="1"/>
</dbReference>
<sequence length="563" mass="63365">MDITQWYAIGLSGLVGLYVVTFALITISKKIIPRVKLLFLLVLAGLMKIGTYAKRRFLQHVYYPQTHRYLRGSEKITRFDLLVTITFLVGVVVCTVIQVQNIPGLRRRSGLISIINIIPLSLGAHMNLLANVCGIRLGAYGRIHRWLGRVAIVEGLIHTATAVSLKRPNWHMLPDIGGLTATISIVLMLLSSLARIRQRFYEVFHKLHLIFSTTLIAALFIHGQSKDLLTPPTVYLLAVICLQILTGALRFGQILYRNIKYGKPLNRATVQTVTFKRDSGRDIPVSDAVHVHVRLSRPWRPRAGQYAYLCIPGLSHTSFAQSHPFYVAWWYYDHGHDHVVFLIERREGFTKNLFLRANASNDPGPNSEMRVLVEGPYGKSLNLESYATVLLFATGIGIAGQMPYVTQLLEGSQTGQVETRRIALFWEMASELHAAWVADMMKVLLAKDTNRVLDIKLFVVGRFLSPHTHKGDIAQLGERIKVIYQAMDVENLIHSEVGDRQGRTVVSLCTDDETSDTIRGIVRGMLEQDVHLEELDFRPASSRKGEMARDITVTRSKRKVSGI</sequence>
<dbReference type="GO" id="GO:0006879">
    <property type="term" value="P:intracellular iron ion homeostasis"/>
    <property type="evidence" value="ECO:0007669"/>
    <property type="project" value="TreeGrafter"/>
</dbReference>
<dbReference type="SFLD" id="SFLDG01168">
    <property type="entry name" value="Ferric_reductase_subgroup_(FRE"/>
    <property type="match status" value="1"/>
</dbReference>
<evidence type="ECO:0000259" key="11">
    <source>
        <dbReference type="PROSITE" id="PS51384"/>
    </source>
</evidence>
<evidence type="ECO:0000256" key="2">
    <source>
        <dbReference type="ARBA" id="ARBA00006278"/>
    </source>
</evidence>
<evidence type="ECO:0000313" key="13">
    <source>
        <dbReference type="Proteomes" id="UP000019471"/>
    </source>
</evidence>
<dbReference type="InterPro" id="IPR013112">
    <property type="entry name" value="FAD-bd_8"/>
</dbReference>
<feature type="transmembrane region" description="Helical" evidence="10">
    <location>
        <begin position="111"/>
        <end position="130"/>
    </location>
</feature>
<dbReference type="AlphaFoldDB" id="W9VKK5"/>
<keyword evidence="7" id="KW-0560">Oxidoreductase</keyword>
<comment type="similarity">
    <text evidence="2">Belongs to the ferric reductase (FRE) family.</text>
</comment>
<evidence type="ECO:0000313" key="12">
    <source>
        <dbReference type="EMBL" id="EXJ56217.1"/>
    </source>
</evidence>
<dbReference type="PANTHER" id="PTHR32361">
    <property type="entry name" value="FERRIC/CUPRIC REDUCTASE TRANSMEMBRANE COMPONENT"/>
    <property type="match status" value="1"/>
</dbReference>
<dbReference type="HOGENOM" id="CLU_010365_8_1_1"/>
<protein>
    <recommendedName>
        <fullName evidence="11">FAD-binding FR-type domain-containing protein</fullName>
    </recommendedName>
</protein>
<dbReference type="OrthoDB" id="4112385at2759"/>
<dbReference type="Proteomes" id="UP000019471">
    <property type="component" value="Unassembled WGS sequence"/>
</dbReference>
<evidence type="ECO:0000256" key="8">
    <source>
        <dbReference type="ARBA" id="ARBA00023065"/>
    </source>
</evidence>
<dbReference type="STRING" id="1182543.W9VKK5"/>
<reference evidence="12 13" key="1">
    <citation type="submission" date="2013-03" db="EMBL/GenBank/DDBJ databases">
        <title>The Genome Sequence of Cladophialophora psammophila CBS 110553.</title>
        <authorList>
            <consortium name="The Broad Institute Genomics Platform"/>
            <person name="Cuomo C."/>
            <person name="de Hoog S."/>
            <person name="Gorbushina A."/>
            <person name="Walker B."/>
            <person name="Young S.K."/>
            <person name="Zeng Q."/>
            <person name="Gargeya S."/>
            <person name="Fitzgerald M."/>
            <person name="Haas B."/>
            <person name="Abouelleil A."/>
            <person name="Allen A.W."/>
            <person name="Alvarado L."/>
            <person name="Arachchi H.M."/>
            <person name="Berlin A.M."/>
            <person name="Chapman S.B."/>
            <person name="Gainer-Dewar J."/>
            <person name="Goldberg J."/>
            <person name="Griggs A."/>
            <person name="Gujja S."/>
            <person name="Hansen M."/>
            <person name="Howarth C."/>
            <person name="Imamovic A."/>
            <person name="Ireland A."/>
            <person name="Larimer J."/>
            <person name="McCowan C."/>
            <person name="Murphy C."/>
            <person name="Pearson M."/>
            <person name="Poon T.W."/>
            <person name="Priest M."/>
            <person name="Roberts A."/>
            <person name="Saif S."/>
            <person name="Shea T."/>
            <person name="Sisk P."/>
            <person name="Sykes S."/>
            <person name="Wortman J."/>
            <person name="Nusbaum C."/>
            <person name="Birren B."/>
        </authorList>
    </citation>
    <scope>NUCLEOTIDE SEQUENCE [LARGE SCALE GENOMIC DNA]</scope>
    <source>
        <strain evidence="12 13">CBS 110553</strain>
    </source>
</reference>
<dbReference type="SUPFAM" id="SSF52343">
    <property type="entry name" value="Ferredoxin reductase-like, C-terminal NADP-linked domain"/>
    <property type="match status" value="1"/>
</dbReference>
<dbReference type="Pfam" id="PF08030">
    <property type="entry name" value="NAD_binding_6"/>
    <property type="match status" value="1"/>
</dbReference>